<comment type="caution">
    <text evidence="2">The sequence shown here is derived from an EMBL/GenBank/DDBJ whole genome shotgun (WGS) entry which is preliminary data.</text>
</comment>
<dbReference type="Pfam" id="PF08808">
    <property type="entry name" value="RES"/>
    <property type="match status" value="1"/>
</dbReference>
<sequence length="212" mass="23146">MNGEVPAPPADLAAPNTVRVAAESRFHRIHLSRFEGASFNPCLGRPTRFAPIVDREGCCVPSLYAATTLEAAIFESLFHDIPASSGFRTVPLHDARDRSHTELMTTRTLVLAELRTPDLAKWGLTHRELVSAPANMYEMTAQWAQALHWRFTDLDGLLWTSNRCDPASALVLFGDRAADAVAVVSSRRAADDDSLLSDMRAAGARAGITLTF</sequence>
<dbReference type="RefSeq" id="WP_188909802.1">
    <property type="nucleotide sequence ID" value="NZ_BMMF01000002.1"/>
</dbReference>
<evidence type="ECO:0000259" key="1">
    <source>
        <dbReference type="SMART" id="SM00953"/>
    </source>
</evidence>
<dbReference type="AlphaFoldDB" id="A0A917Q500"/>
<organism evidence="2 3">
    <name type="scientific">Salinarimonas ramus</name>
    <dbReference type="NCBI Taxonomy" id="690164"/>
    <lineage>
        <taxon>Bacteria</taxon>
        <taxon>Pseudomonadati</taxon>
        <taxon>Pseudomonadota</taxon>
        <taxon>Alphaproteobacteria</taxon>
        <taxon>Hyphomicrobiales</taxon>
        <taxon>Salinarimonadaceae</taxon>
        <taxon>Salinarimonas</taxon>
    </lineage>
</organism>
<proteinExistence type="predicted"/>
<dbReference type="SMART" id="SM00953">
    <property type="entry name" value="RES"/>
    <property type="match status" value="1"/>
</dbReference>
<evidence type="ECO:0000313" key="3">
    <source>
        <dbReference type="Proteomes" id="UP000600449"/>
    </source>
</evidence>
<keyword evidence="3" id="KW-1185">Reference proteome</keyword>
<name>A0A917Q500_9HYPH</name>
<gene>
    <name evidence="2" type="ORF">GCM10011322_07890</name>
</gene>
<protein>
    <recommendedName>
        <fullName evidence="1">RES domain-containing protein</fullName>
    </recommendedName>
</protein>
<feature type="domain" description="RES" evidence="1">
    <location>
        <begin position="41"/>
        <end position="185"/>
    </location>
</feature>
<dbReference type="InterPro" id="IPR014914">
    <property type="entry name" value="RES_dom"/>
</dbReference>
<dbReference type="EMBL" id="BMMF01000002">
    <property type="protein sequence ID" value="GGK23614.1"/>
    <property type="molecule type" value="Genomic_DNA"/>
</dbReference>
<reference evidence="2 3" key="1">
    <citation type="journal article" date="2014" name="Int. J. Syst. Evol. Microbiol.">
        <title>Complete genome sequence of Corynebacterium casei LMG S-19264T (=DSM 44701T), isolated from a smear-ripened cheese.</title>
        <authorList>
            <consortium name="US DOE Joint Genome Institute (JGI-PGF)"/>
            <person name="Walter F."/>
            <person name="Albersmeier A."/>
            <person name="Kalinowski J."/>
            <person name="Ruckert C."/>
        </authorList>
    </citation>
    <scope>NUCLEOTIDE SEQUENCE [LARGE SCALE GENOMIC DNA]</scope>
    <source>
        <strain evidence="2 3">CGMCC 1.9161</strain>
    </source>
</reference>
<accession>A0A917Q500</accession>
<evidence type="ECO:0000313" key="2">
    <source>
        <dbReference type="EMBL" id="GGK23614.1"/>
    </source>
</evidence>
<dbReference type="Proteomes" id="UP000600449">
    <property type="component" value="Unassembled WGS sequence"/>
</dbReference>